<feature type="compositionally biased region" description="Basic and acidic residues" evidence="1">
    <location>
        <begin position="149"/>
        <end position="158"/>
    </location>
</feature>
<keyword evidence="3" id="KW-1185">Reference proteome</keyword>
<protein>
    <submittedName>
        <fullName evidence="2">Uncharacterized protein</fullName>
    </submittedName>
</protein>
<dbReference type="AlphaFoldDB" id="E2Q6T1"/>
<dbReference type="EMBL" id="CM000913">
    <property type="protein sequence ID" value="EFG09380.1"/>
    <property type="molecule type" value="Genomic_DNA"/>
</dbReference>
<feature type="compositionally biased region" description="Low complexity" evidence="1">
    <location>
        <begin position="164"/>
        <end position="175"/>
    </location>
</feature>
<proteinExistence type="predicted"/>
<organism evidence="2 3">
    <name type="scientific">Streptomyces clavuligerus</name>
    <dbReference type="NCBI Taxonomy" id="1901"/>
    <lineage>
        <taxon>Bacteria</taxon>
        <taxon>Bacillati</taxon>
        <taxon>Actinomycetota</taxon>
        <taxon>Actinomycetes</taxon>
        <taxon>Kitasatosporales</taxon>
        <taxon>Streptomycetaceae</taxon>
        <taxon>Streptomyces</taxon>
    </lineage>
</organism>
<evidence type="ECO:0000313" key="3">
    <source>
        <dbReference type="Proteomes" id="UP000002357"/>
    </source>
</evidence>
<evidence type="ECO:0000256" key="1">
    <source>
        <dbReference type="SAM" id="MobiDB-lite"/>
    </source>
</evidence>
<evidence type="ECO:0000313" key="2">
    <source>
        <dbReference type="EMBL" id="EFG09380.1"/>
    </source>
</evidence>
<gene>
    <name evidence="2" type="ORF">SCLAV_4306</name>
</gene>
<reference evidence="2 3" key="1">
    <citation type="journal article" date="2010" name="Genome Biol. Evol.">
        <title>The sequence of a 1.8-mb bacterial linear plasmid reveals a rich evolutionary reservoir of secondary metabolic pathways.</title>
        <authorList>
            <person name="Medema M.H."/>
            <person name="Trefzer A."/>
            <person name="Kovalchuk A."/>
            <person name="van den Berg M."/>
            <person name="Mueller U."/>
            <person name="Heijne W."/>
            <person name="Wu L."/>
            <person name="Alam M.T."/>
            <person name="Ronning C.M."/>
            <person name="Nierman W.C."/>
            <person name="Bovenberg R.A.L."/>
            <person name="Breitling R."/>
            <person name="Takano E."/>
        </authorList>
    </citation>
    <scope>NUCLEOTIDE SEQUENCE [LARGE SCALE GENOMIC DNA]</scope>
    <source>
        <strain evidence="3">ATCC 27064 / DSM 738 / JCM 4710 / NBRC 13307 / NCIMB 12785 / NRRL 3585 / VKM Ac-602</strain>
    </source>
</reference>
<dbReference type="Proteomes" id="UP000002357">
    <property type="component" value="Chromosome"/>
</dbReference>
<sequence length="206" mass="21072">MARVSGRAREAAAVRSASRAADRPSHPRLPVAVPGRARGAPVDRYGCAVPARRTRHTDGAAFGRTREQPGSAGPGSGKAICAAAARRGPDGSAREPQVSQKSLSRAGCGPSGAETDGRGRCPVPRRGRHGNGVRAEQGAGRAAVTSGEKSGKNGERPRSGRIGGRAPPAGGPDDASGYERHAPATRKAGHSPDQTDIRSMTRRSGP</sequence>
<name>E2Q6T1_STRCL</name>
<accession>E2Q6T1</accession>
<feature type="region of interest" description="Disordered" evidence="1">
    <location>
        <begin position="1"/>
        <end position="206"/>
    </location>
</feature>